<feature type="region of interest" description="Disordered" evidence="2">
    <location>
        <begin position="287"/>
        <end position="307"/>
    </location>
</feature>
<evidence type="ECO:0000256" key="1">
    <source>
        <dbReference type="SAM" id="Coils"/>
    </source>
</evidence>
<reference evidence="3" key="2">
    <citation type="submission" date="2022-01" db="EMBL/GenBank/DDBJ databases">
        <authorList>
            <person name="Yamashiro T."/>
            <person name="Shiraishi A."/>
            <person name="Satake H."/>
            <person name="Nakayama K."/>
        </authorList>
    </citation>
    <scope>NUCLEOTIDE SEQUENCE</scope>
</reference>
<sequence>MVAYLKKPEGSEEFHQIVDFLNVSHIRYALTENPTIYVSFIKQLWQTATARTLDNGEIELTATIDGIVKTVTKASVRRHLQLADVNGISSLPTTKIFEQLSLMGAQLFRTLVADEDVHEDRGDSVERVATTATSLDAEQGSGNINRTQSTAIPNDPFPQGIGLGGSPNRQDTILGDRPTQTRFERFSKHSNGLPLSRVNTVGSGEDSMTLQELMVFCTTLSKKVESLETDLKRTKQLYGVAYTRLIKKGRKIDVIDQDPGISLVQHDAEIQGRDNLLKLMGSVVQGKGSTNPVESHHIPTSAPLTLQPPTLVADEDVHEDRGDSVERVATTATSLDAEQGSGNINRTQSTAIPNDPFPQGIGLGGSPNRQDTILGDRPTQTRFERFSKHSNGLPLSRVNTVGSGEDMESLETDLKQTKQIYGAAYTRLIKKVKKLEKTVKYSQARRRARIIIFDDEDDLEDPSKQGRKIAKIDQDLDISLVQHDAEIQGRYRHDMEFNFDFDAAKEVSTIEKDVSTAEPVSTAGAAVTTASVAVSIASPTRNTRVSTADDITMAKTLVYIRKIAVKDKAAVRLQAEVEEEERQRIDMVHKAASSFNVEEWEDIQARSLSIKERGGYTLQQLRGYSFDEIKTLLETTMRSVNTFVPIESEVDRAVPELAAGNKEVDEVSQEELQQMMIIVLEQGMNVKDLQSKYPIIDWEIYTEGTRKYWKIIRVRNHTEVLHSNDCQPNSSRFLHLRISEVPDQINVVSVMICLLSRNLEAIDKATTRLMQLQDTKAKRDSIPITPPSESAYEKTVILNKLRRIIDMQKNLALIAKYFKKLPTYNNNLQNFSNTRNKNVDTTPRNFGHYAMGMPKPIVKDSTYHKEKMLLCKQAEKGVQLQAEQSDWLADTDEEIDEQELEAHYSYMAKMRRVHNTCAMETGDSNVTPGSPDMCDNDIQDNQNDVECDDERAALANLISNLKLDVNENKRIQKQLKNAMQH</sequence>
<keyword evidence="1" id="KW-0175">Coiled coil</keyword>
<evidence type="ECO:0008006" key="5">
    <source>
        <dbReference type="Google" id="ProtNLM"/>
    </source>
</evidence>
<organism evidence="3 4">
    <name type="scientific">Tanacetum coccineum</name>
    <dbReference type="NCBI Taxonomy" id="301880"/>
    <lineage>
        <taxon>Eukaryota</taxon>
        <taxon>Viridiplantae</taxon>
        <taxon>Streptophyta</taxon>
        <taxon>Embryophyta</taxon>
        <taxon>Tracheophyta</taxon>
        <taxon>Spermatophyta</taxon>
        <taxon>Magnoliopsida</taxon>
        <taxon>eudicotyledons</taxon>
        <taxon>Gunneridae</taxon>
        <taxon>Pentapetalae</taxon>
        <taxon>asterids</taxon>
        <taxon>campanulids</taxon>
        <taxon>Asterales</taxon>
        <taxon>Asteraceae</taxon>
        <taxon>Asteroideae</taxon>
        <taxon>Anthemideae</taxon>
        <taxon>Anthemidinae</taxon>
        <taxon>Tanacetum</taxon>
    </lineage>
</organism>
<gene>
    <name evidence="3" type="ORF">Tco_0859269</name>
</gene>
<comment type="caution">
    <text evidence="3">The sequence shown here is derived from an EMBL/GenBank/DDBJ whole genome shotgun (WGS) entry which is preliminary data.</text>
</comment>
<keyword evidence="4" id="KW-1185">Reference proteome</keyword>
<evidence type="ECO:0000313" key="4">
    <source>
        <dbReference type="Proteomes" id="UP001151760"/>
    </source>
</evidence>
<dbReference type="Proteomes" id="UP001151760">
    <property type="component" value="Unassembled WGS sequence"/>
</dbReference>
<proteinExistence type="predicted"/>
<evidence type="ECO:0000313" key="3">
    <source>
        <dbReference type="EMBL" id="GJT12227.1"/>
    </source>
</evidence>
<protein>
    <recommendedName>
        <fullName evidence="5">Xylulose kinase-1</fullName>
    </recommendedName>
</protein>
<feature type="coiled-coil region" evidence="1">
    <location>
        <begin position="563"/>
        <end position="590"/>
    </location>
</feature>
<dbReference type="EMBL" id="BQNB010013130">
    <property type="protein sequence ID" value="GJT12227.1"/>
    <property type="molecule type" value="Genomic_DNA"/>
</dbReference>
<evidence type="ECO:0000256" key="2">
    <source>
        <dbReference type="SAM" id="MobiDB-lite"/>
    </source>
</evidence>
<name>A0ABQ5BDQ6_9ASTR</name>
<accession>A0ABQ5BDQ6</accession>
<reference evidence="3" key="1">
    <citation type="journal article" date="2022" name="Int. J. Mol. Sci.">
        <title>Draft Genome of Tanacetum Coccineum: Genomic Comparison of Closely Related Tanacetum-Family Plants.</title>
        <authorList>
            <person name="Yamashiro T."/>
            <person name="Shiraishi A."/>
            <person name="Nakayama K."/>
            <person name="Satake H."/>
        </authorList>
    </citation>
    <scope>NUCLEOTIDE SEQUENCE</scope>
</reference>